<comment type="caution">
    <text evidence="1">The sequence shown here is derived from an EMBL/GenBank/DDBJ whole genome shotgun (WGS) entry which is preliminary data.</text>
</comment>
<dbReference type="RefSeq" id="WP_190947718.1">
    <property type="nucleotide sequence ID" value="NZ_JACJSI010000678.1"/>
</dbReference>
<dbReference type="Proteomes" id="UP000623440">
    <property type="component" value="Unassembled WGS sequence"/>
</dbReference>
<reference evidence="1 2" key="1">
    <citation type="journal article" date="2020" name="ISME J.">
        <title>Comparative genomics reveals insights into cyanobacterial evolution and habitat adaptation.</title>
        <authorList>
            <person name="Chen M.Y."/>
            <person name="Teng W.K."/>
            <person name="Zhao L."/>
            <person name="Hu C.X."/>
            <person name="Zhou Y.K."/>
            <person name="Han B.P."/>
            <person name="Song L.R."/>
            <person name="Shu W.S."/>
        </authorList>
    </citation>
    <scope>NUCLEOTIDE SEQUENCE [LARGE SCALE GENOMIC DNA]</scope>
    <source>
        <strain evidence="1 2">FACHB-838</strain>
    </source>
</reference>
<name>A0ABR8E6X5_9NOSO</name>
<evidence type="ECO:0000313" key="2">
    <source>
        <dbReference type="Proteomes" id="UP000623440"/>
    </source>
</evidence>
<organism evidence="1 2">
    <name type="scientific">Nostoc flagelliforme FACHB-838</name>
    <dbReference type="NCBI Taxonomy" id="2692904"/>
    <lineage>
        <taxon>Bacteria</taxon>
        <taxon>Bacillati</taxon>
        <taxon>Cyanobacteriota</taxon>
        <taxon>Cyanophyceae</taxon>
        <taxon>Nostocales</taxon>
        <taxon>Nostocaceae</taxon>
        <taxon>Nostoc</taxon>
    </lineage>
</organism>
<gene>
    <name evidence="1" type="ORF">H6G97_51245</name>
</gene>
<sequence length="357" mass="42516">MQNQDQEHESFVKEQGYFLQEESNIDNQDIDLSLVSLRIALKAYFSTYQCFKGLLSNVKSTKDIRDIYTFEKQRTSYHEEYAKCIFHFHHFAELVLIKLLSINGQDIFKHSTDNKIPDEWKQTIAFNVSLKTLVDYIESKPQNYQHLEFVLNNKEMLKRLNLLRNKVWHRGLYILYYEKLDEFIGKDVLPFIVSVTEHQAYASYTKWKYKKLACEIDPITEIINQFKYQSYNMEKVAFIKELGRAAYNNPLLEIHNPLWKAESLKGHFIYQKTEHENKALFLYQNNNESKICKCPVCDANSLLIYKDADYELDENGEIENLSFYPYMIKCECCSFELHTDIENASKYEIKEIIDYWV</sequence>
<accession>A0ABR8E6X5</accession>
<protein>
    <submittedName>
        <fullName evidence="1">Uncharacterized protein</fullName>
    </submittedName>
</protein>
<dbReference type="EMBL" id="JACJSI010000678">
    <property type="protein sequence ID" value="MBD2537123.1"/>
    <property type="molecule type" value="Genomic_DNA"/>
</dbReference>
<keyword evidence="2" id="KW-1185">Reference proteome</keyword>
<evidence type="ECO:0000313" key="1">
    <source>
        <dbReference type="EMBL" id="MBD2537123.1"/>
    </source>
</evidence>
<proteinExistence type="predicted"/>